<dbReference type="RefSeq" id="WP_182605360.1">
    <property type="nucleotide sequence ID" value="NZ_VKHT01000113.1"/>
</dbReference>
<protein>
    <submittedName>
        <fullName evidence="4">Stearoyl-CoA 9-desaturase</fullName>
    </submittedName>
</protein>
<dbReference type="Pfam" id="PF00487">
    <property type="entry name" value="FA_desaturase"/>
    <property type="match status" value="1"/>
</dbReference>
<evidence type="ECO:0000259" key="3">
    <source>
        <dbReference type="Pfam" id="PF00487"/>
    </source>
</evidence>
<name>A0A7W3TBG9_9ACTN</name>
<keyword evidence="2" id="KW-1133">Transmembrane helix</keyword>
<evidence type="ECO:0000256" key="1">
    <source>
        <dbReference type="SAM" id="MobiDB-lite"/>
    </source>
</evidence>
<keyword evidence="2" id="KW-0812">Transmembrane</keyword>
<dbReference type="Proteomes" id="UP000538929">
    <property type="component" value="Unassembled WGS sequence"/>
</dbReference>
<dbReference type="GO" id="GO:0006629">
    <property type="term" value="P:lipid metabolic process"/>
    <property type="evidence" value="ECO:0007669"/>
    <property type="project" value="InterPro"/>
</dbReference>
<evidence type="ECO:0000313" key="5">
    <source>
        <dbReference type="Proteomes" id="UP000538929"/>
    </source>
</evidence>
<dbReference type="AlphaFoldDB" id="A0A7W3TBG9"/>
<dbReference type="InterPro" id="IPR005804">
    <property type="entry name" value="FA_desaturase_dom"/>
</dbReference>
<accession>A0A7W3TBG9</accession>
<proteinExistence type="predicted"/>
<keyword evidence="2" id="KW-0472">Membrane</keyword>
<evidence type="ECO:0000313" key="4">
    <source>
        <dbReference type="EMBL" id="MBB0243728.1"/>
    </source>
</evidence>
<feature type="domain" description="Fatty acid desaturase" evidence="3">
    <location>
        <begin position="85"/>
        <end position="268"/>
    </location>
</feature>
<keyword evidence="5" id="KW-1185">Reference proteome</keyword>
<reference evidence="5" key="1">
    <citation type="submission" date="2019-10" db="EMBL/GenBank/DDBJ databases">
        <title>Streptomyces sp. nov., a novel actinobacterium isolated from alkaline environment.</title>
        <authorList>
            <person name="Golinska P."/>
        </authorList>
    </citation>
    <scope>NUCLEOTIDE SEQUENCE [LARGE SCALE GENOMIC DNA]</scope>
    <source>
        <strain evidence="5">DSM 42118</strain>
    </source>
</reference>
<feature type="transmembrane region" description="Helical" evidence="2">
    <location>
        <begin position="61"/>
        <end position="94"/>
    </location>
</feature>
<evidence type="ECO:0000256" key="2">
    <source>
        <dbReference type="SAM" id="Phobius"/>
    </source>
</evidence>
<feature type="transmembrane region" description="Helical" evidence="2">
    <location>
        <begin position="231"/>
        <end position="250"/>
    </location>
</feature>
<organism evidence="4 5">
    <name type="scientific">Streptomyces alkaliphilus</name>
    <dbReference type="NCBI Taxonomy" id="1472722"/>
    <lineage>
        <taxon>Bacteria</taxon>
        <taxon>Bacillati</taxon>
        <taxon>Actinomycetota</taxon>
        <taxon>Actinomycetes</taxon>
        <taxon>Kitasatosporales</taxon>
        <taxon>Streptomycetaceae</taxon>
        <taxon>Streptomyces</taxon>
    </lineage>
</organism>
<dbReference type="EMBL" id="VKHT01000113">
    <property type="protein sequence ID" value="MBB0243728.1"/>
    <property type="molecule type" value="Genomic_DNA"/>
</dbReference>
<gene>
    <name evidence="4" type="ORF">FNQ90_06290</name>
</gene>
<sequence length="405" mass="46496">MHELNDSWRTVEPSAGGPDPVRESMRRLPRFCELPLTLLTGRPHAGQRPLHHTPTGHLTNAVVSMIVGLTLSALALSAASWYLLLLLPGWAVTLHGARNLRMMIYHQCAHMNMWGRRRADTLLGRIIAAVLLIQDFGRYRDEHVRDHHALHHMTLRDPTVQAFLVSLELRPGMSRRRMWRTVLGKLVSGRFHCRFLAARVRSYFHSATPAWRVGTAVGLTALFLLSLWLDFWLFLLVAWVLPMTLFYQVVNVLRLCVKHTFPAPGQAPRRGREYFAGLTNAIFIGETAPSPDLPTRRRAAAWFRWGARMLLVHFPARYLVLTGDTVVHDFHHRHPMSREWANYLFAREDDHVRGTPGWPPYHHVWGLVPAIDHVFDSLRAADPEEFHPDRLAEVSHRELFAAFDD</sequence>
<feature type="region of interest" description="Disordered" evidence="1">
    <location>
        <begin position="1"/>
        <end position="23"/>
    </location>
</feature>
<feature type="transmembrane region" description="Helical" evidence="2">
    <location>
        <begin position="209"/>
        <end position="225"/>
    </location>
</feature>
<comment type="caution">
    <text evidence="4">The sequence shown here is derived from an EMBL/GenBank/DDBJ whole genome shotgun (WGS) entry which is preliminary data.</text>
</comment>